<dbReference type="EMBL" id="FUXU01000059">
    <property type="protein sequence ID" value="SKA62115.1"/>
    <property type="molecule type" value="Genomic_DNA"/>
</dbReference>
<dbReference type="OrthoDB" id="9806702at2"/>
<keyword evidence="1" id="KW-0732">Signal</keyword>
<gene>
    <name evidence="2" type="ORF">SAMN02745132_03571</name>
</gene>
<sequence>MNKYSALFLFFLSAFSLAEKTAEVPLTYATDNQNDIVLRGQSQTVSVPIAILDGQEVESIRLSLSIYNNNAIDKSMLWIAAGNRTLANVEIKQRSQHQLGFVA</sequence>
<evidence type="ECO:0000256" key="1">
    <source>
        <dbReference type="SAM" id="SignalP"/>
    </source>
</evidence>
<feature type="signal peptide" evidence="1">
    <location>
        <begin position="1"/>
        <end position="18"/>
    </location>
</feature>
<dbReference type="Proteomes" id="UP000190162">
    <property type="component" value="Unassembled WGS sequence"/>
</dbReference>
<feature type="chain" id="PRO_5012594598" description="P pilus assembly protein, chaperone PapD" evidence="1">
    <location>
        <begin position="19"/>
        <end position="103"/>
    </location>
</feature>
<evidence type="ECO:0000313" key="3">
    <source>
        <dbReference type="Proteomes" id="UP000190162"/>
    </source>
</evidence>
<dbReference type="AlphaFoldDB" id="A0A1T4VAX3"/>
<name>A0A1T4VAX3_9GAMM</name>
<keyword evidence="3" id="KW-1185">Reference proteome</keyword>
<evidence type="ECO:0000313" key="2">
    <source>
        <dbReference type="EMBL" id="SKA62115.1"/>
    </source>
</evidence>
<proteinExistence type="predicted"/>
<organism evidence="2 3">
    <name type="scientific">Enterovibrio nigricans DSM 22720</name>
    <dbReference type="NCBI Taxonomy" id="1121868"/>
    <lineage>
        <taxon>Bacteria</taxon>
        <taxon>Pseudomonadati</taxon>
        <taxon>Pseudomonadota</taxon>
        <taxon>Gammaproteobacteria</taxon>
        <taxon>Vibrionales</taxon>
        <taxon>Vibrionaceae</taxon>
        <taxon>Enterovibrio</taxon>
    </lineage>
</organism>
<accession>A0A1T4VAX3</accession>
<evidence type="ECO:0008006" key="4">
    <source>
        <dbReference type="Google" id="ProtNLM"/>
    </source>
</evidence>
<dbReference type="RefSeq" id="WP_078753765.1">
    <property type="nucleotide sequence ID" value="NZ_FUXU01000059.1"/>
</dbReference>
<protein>
    <recommendedName>
        <fullName evidence="4">P pilus assembly protein, chaperone PapD</fullName>
    </recommendedName>
</protein>
<reference evidence="3" key="1">
    <citation type="submission" date="2017-02" db="EMBL/GenBank/DDBJ databases">
        <authorList>
            <person name="Varghese N."/>
            <person name="Submissions S."/>
        </authorList>
    </citation>
    <scope>NUCLEOTIDE SEQUENCE [LARGE SCALE GENOMIC DNA]</scope>
    <source>
        <strain evidence="3">DSM 22720</strain>
    </source>
</reference>